<protein>
    <submittedName>
        <fullName evidence="1">Uncharacterized protein</fullName>
    </submittedName>
</protein>
<accession>A0A941DD47</accession>
<name>A0A941DD47_9BURK</name>
<sequence length="222" mass="25741">MATNLRSEVSIYVIAMQNIFINQLPPGKLSDDLTQLVTDFDYLGLFDEYGCCCLFINQLLQQVLQSMNYEVRLVECYAKMESGNQRIFLGHRDYIQAGQLAGHLSCLVNQTYIVDFGLGNLHKLCNSAPQAIASQATLSHEPFGELYFDNVTKITWHTLTHIPNLEYEILRQQIKLSEVFKRLQDYQRNRLKFAIHRALFKKRKKSNAAKILTRTNFDETYF</sequence>
<proteinExistence type="predicted"/>
<keyword evidence="2" id="KW-1185">Reference proteome</keyword>
<dbReference type="AlphaFoldDB" id="A0A941DD47"/>
<organism evidence="1 2">
    <name type="scientific">Undibacterium baiyunense</name>
    <dbReference type="NCBI Taxonomy" id="2828731"/>
    <lineage>
        <taxon>Bacteria</taxon>
        <taxon>Pseudomonadati</taxon>
        <taxon>Pseudomonadota</taxon>
        <taxon>Betaproteobacteria</taxon>
        <taxon>Burkholderiales</taxon>
        <taxon>Oxalobacteraceae</taxon>
        <taxon>Undibacterium</taxon>
    </lineage>
</organism>
<dbReference type="InterPro" id="IPR053710">
    <property type="entry name" value="Arylamine_NAT_domain_sf"/>
</dbReference>
<evidence type="ECO:0000313" key="2">
    <source>
        <dbReference type="Proteomes" id="UP000680158"/>
    </source>
</evidence>
<comment type="caution">
    <text evidence="1">The sequence shown here is derived from an EMBL/GenBank/DDBJ whole genome shotgun (WGS) entry which is preliminary data.</text>
</comment>
<dbReference type="SUPFAM" id="SSF54001">
    <property type="entry name" value="Cysteine proteinases"/>
    <property type="match status" value="1"/>
</dbReference>
<reference evidence="1 2" key="1">
    <citation type="submission" date="2021-04" db="EMBL/GenBank/DDBJ databases">
        <title>novel species isolated from subtropical streams in China.</title>
        <authorList>
            <person name="Lu H."/>
        </authorList>
    </citation>
    <scope>NUCLEOTIDE SEQUENCE [LARGE SCALE GENOMIC DNA]</scope>
    <source>
        <strain evidence="1 2">BYS107W</strain>
    </source>
</reference>
<gene>
    <name evidence="1" type="ORF">KDM92_05535</name>
</gene>
<dbReference type="Proteomes" id="UP000680158">
    <property type="component" value="Unassembled WGS sequence"/>
</dbReference>
<dbReference type="EMBL" id="JAGSPM010000002">
    <property type="protein sequence ID" value="MBR7746035.1"/>
    <property type="molecule type" value="Genomic_DNA"/>
</dbReference>
<dbReference type="Gene3D" id="3.30.2140.20">
    <property type="match status" value="1"/>
</dbReference>
<dbReference type="RefSeq" id="WP_212683380.1">
    <property type="nucleotide sequence ID" value="NZ_JAGSPM010000002.1"/>
</dbReference>
<dbReference type="InterPro" id="IPR038765">
    <property type="entry name" value="Papain-like_cys_pep_sf"/>
</dbReference>
<evidence type="ECO:0000313" key="1">
    <source>
        <dbReference type="EMBL" id="MBR7746035.1"/>
    </source>
</evidence>